<feature type="compositionally biased region" description="Polar residues" evidence="3">
    <location>
        <begin position="1"/>
        <end position="10"/>
    </location>
</feature>
<organism evidence="5 6">
    <name type="scientific">Sphagnum troendelagicum</name>
    <dbReference type="NCBI Taxonomy" id="128251"/>
    <lineage>
        <taxon>Eukaryota</taxon>
        <taxon>Viridiplantae</taxon>
        <taxon>Streptophyta</taxon>
        <taxon>Embryophyta</taxon>
        <taxon>Bryophyta</taxon>
        <taxon>Sphagnophytina</taxon>
        <taxon>Sphagnopsida</taxon>
        <taxon>Sphagnales</taxon>
        <taxon>Sphagnaceae</taxon>
        <taxon>Sphagnum</taxon>
    </lineage>
</organism>
<evidence type="ECO:0000313" key="6">
    <source>
        <dbReference type="Proteomes" id="UP001497512"/>
    </source>
</evidence>
<feature type="compositionally biased region" description="Polar residues" evidence="3">
    <location>
        <begin position="279"/>
        <end position="293"/>
    </location>
</feature>
<name>A0ABP0U078_9BRYO</name>
<dbReference type="CDD" id="cd20404">
    <property type="entry name" value="Tudor_Agenet_AtEML-like"/>
    <property type="match status" value="1"/>
</dbReference>
<proteinExistence type="predicted"/>
<evidence type="ECO:0000259" key="4">
    <source>
        <dbReference type="PROSITE" id="PS51138"/>
    </source>
</evidence>
<comment type="subcellular location">
    <subcellularLocation>
        <location evidence="1">Nucleus</location>
    </subcellularLocation>
</comment>
<evidence type="ECO:0000256" key="2">
    <source>
        <dbReference type="ARBA" id="ARBA00023242"/>
    </source>
</evidence>
<dbReference type="InterPro" id="IPR036142">
    <property type="entry name" value="ENT_dom-like_sf"/>
</dbReference>
<dbReference type="SUPFAM" id="SSF158639">
    <property type="entry name" value="ENT-like"/>
    <property type="match status" value="1"/>
</dbReference>
<dbReference type="PROSITE" id="PS51138">
    <property type="entry name" value="ENT"/>
    <property type="match status" value="1"/>
</dbReference>
<dbReference type="SMART" id="SM01191">
    <property type="entry name" value="ENT"/>
    <property type="match status" value="1"/>
</dbReference>
<dbReference type="InterPro" id="IPR005491">
    <property type="entry name" value="ENT_dom"/>
</dbReference>
<dbReference type="InterPro" id="IPR033485">
    <property type="entry name" value="EMSY-LIKE_plant"/>
</dbReference>
<sequence>MQDSFFTPSQAGGRWVDGRSDGEVEEKVEQQVRKLELEAYAAVVRAFGAQSEVLTWAKERLMSDLRKELRVTEEQHRLIVCEVDDALREYRPSSRILTSSAVADGNLNGSQSRKKQKTEPLESTFVESAGPGGGMQSASKRGAGAQRVKKSATPKPVAQPGVGFDVPVDNWLGRRVKTRWPEDRCFYEAVITRYDRERGMHALVYDMDTPDETWEWVNLKDMNKNDLLWVDAPRVPLAGKRVPPEEGAGMGRDSVSQGMKWQETAGGVLSALLGKQKNGQRGQQAISSPQQQARPWASSAPHLDIAVASRKGSNSVVIPDFAPFMKEADALDQEESMEKLEHIKKMASEHEVILRRALADVGLFLCFVVAQVDWVSRVHELYTIRRLPNQPDEYIIISSGCVTDCFIAN</sequence>
<feature type="region of interest" description="Disordered" evidence="3">
    <location>
        <begin position="101"/>
        <end position="164"/>
    </location>
</feature>
<evidence type="ECO:0000313" key="5">
    <source>
        <dbReference type="EMBL" id="CAK9209465.1"/>
    </source>
</evidence>
<gene>
    <name evidence="5" type="ORF">CSSPTR1EN2_LOCUS9754</name>
</gene>
<reference evidence="5" key="1">
    <citation type="submission" date="2024-02" db="EMBL/GenBank/DDBJ databases">
        <authorList>
            <consortium name="ELIXIR-Norway"/>
            <consortium name="Elixir Norway"/>
        </authorList>
    </citation>
    <scope>NUCLEOTIDE SEQUENCE</scope>
</reference>
<dbReference type="PANTHER" id="PTHR33432">
    <property type="entry name" value="PROTEIN EMSY-LIKE 4"/>
    <property type="match status" value="1"/>
</dbReference>
<dbReference type="PANTHER" id="PTHR33432:SF22">
    <property type="entry name" value="OS10G0436850 PROTEIN"/>
    <property type="match status" value="1"/>
</dbReference>
<dbReference type="Proteomes" id="UP001497512">
    <property type="component" value="Chromosome 17"/>
</dbReference>
<keyword evidence="6" id="KW-1185">Reference proteome</keyword>
<dbReference type="Gene3D" id="1.10.1240.40">
    <property type="entry name" value="ENT domain"/>
    <property type="match status" value="1"/>
</dbReference>
<feature type="region of interest" description="Disordered" evidence="3">
    <location>
        <begin position="1"/>
        <end position="22"/>
    </location>
</feature>
<feature type="region of interest" description="Disordered" evidence="3">
    <location>
        <begin position="279"/>
        <end position="299"/>
    </location>
</feature>
<dbReference type="Gene3D" id="2.30.30.140">
    <property type="match status" value="1"/>
</dbReference>
<accession>A0ABP0U078</accession>
<dbReference type="SUPFAM" id="SSF63748">
    <property type="entry name" value="Tudor/PWWP/MBT"/>
    <property type="match status" value="1"/>
</dbReference>
<evidence type="ECO:0000256" key="3">
    <source>
        <dbReference type="SAM" id="MobiDB-lite"/>
    </source>
</evidence>
<protein>
    <recommendedName>
        <fullName evidence="4">ENT domain-containing protein</fullName>
    </recommendedName>
</protein>
<dbReference type="Pfam" id="PF03735">
    <property type="entry name" value="ENT"/>
    <property type="match status" value="1"/>
</dbReference>
<keyword evidence="2" id="KW-0539">Nucleus</keyword>
<evidence type="ECO:0000256" key="1">
    <source>
        <dbReference type="ARBA" id="ARBA00004123"/>
    </source>
</evidence>
<feature type="domain" description="ENT" evidence="4">
    <location>
        <begin position="28"/>
        <end position="124"/>
    </location>
</feature>
<feature type="compositionally biased region" description="Polar residues" evidence="3">
    <location>
        <begin position="101"/>
        <end position="111"/>
    </location>
</feature>
<dbReference type="EMBL" id="OZ019909">
    <property type="protein sequence ID" value="CAK9209465.1"/>
    <property type="molecule type" value="Genomic_DNA"/>
</dbReference>